<gene>
    <name evidence="1" type="ORF">BU26DRAFT_159181</name>
</gene>
<dbReference type="AlphaFoldDB" id="A0A6A6HWR5"/>
<reference evidence="1" key="1">
    <citation type="journal article" date="2020" name="Stud. Mycol.">
        <title>101 Dothideomycetes genomes: a test case for predicting lifestyles and emergence of pathogens.</title>
        <authorList>
            <person name="Haridas S."/>
            <person name="Albert R."/>
            <person name="Binder M."/>
            <person name="Bloem J."/>
            <person name="Labutti K."/>
            <person name="Salamov A."/>
            <person name="Andreopoulos B."/>
            <person name="Baker S."/>
            <person name="Barry K."/>
            <person name="Bills G."/>
            <person name="Bluhm B."/>
            <person name="Cannon C."/>
            <person name="Castanera R."/>
            <person name="Culley D."/>
            <person name="Daum C."/>
            <person name="Ezra D."/>
            <person name="Gonzalez J."/>
            <person name="Henrissat B."/>
            <person name="Kuo A."/>
            <person name="Liang C."/>
            <person name="Lipzen A."/>
            <person name="Lutzoni F."/>
            <person name="Magnuson J."/>
            <person name="Mondo S."/>
            <person name="Nolan M."/>
            <person name="Ohm R."/>
            <person name="Pangilinan J."/>
            <person name="Park H.-J."/>
            <person name="Ramirez L."/>
            <person name="Alfaro M."/>
            <person name="Sun H."/>
            <person name="Tritt A."/>
            <person name="Yoshinaga Y."/>
            <person name="Zwiers L.-H."/>
            <person name="Turgeon B."/>
            <person name="Goodwin S."/>
            <person name="Spatafora J."/>
            <person name="Crous P."/>
            <person name="Grigoriev I."/>
        </authorList>
    </citation>
    <scope>NUCLEOTIDE SEQUENCE</scope>
    <source>
        <strain evidence="1">CBS 122368</strain>
    </source>
</reference>
<dbReference type="Proteomes" id="UP000800094">
    <property type="component" value="Unassembled WGS sequence"/>
</dbReference>
<name>A0A6A6HWR5_9PLEO</name>
<dbReference type="RefSeq" id="XP_033677363.1">
    <property type="nucleotide sequence ID" value="XM_033820108.1"/>
</dbReference>
<organism evidence="1 2">
    <name type="scientific">Trematosphaeria pertusa</name>
    <dbReference type="NCBI Taxonomy" id="390896"/>
    <lineage>
        <taxon>Eukaryota</taxon>
        <taxon>Fungi</taxon>
        <taxon>Dikarya</taxon>
        <taxon>Ascomycota</taxon>
        <taxon>Pezizomycotina</taxon>
        <taxon>Dothideomycetes</taxon>
        <taxon>Pleosporomycetidae</taxon>
        <taxon>Pleosporales</taxon>
        <taxon>Massarineae</taxon>
        <taxon>Trematosphaeriaceae</taxon>
        <taxon>Trematosphaeria</taxon>
    </lineage>
</organism>
<evidence type="ECO:0000313" key="1">
    <source>
        <dbReference type="EMBL" id="KAF2242359.1"/>
    </source>
</evidence>
<protein>
    <submittedName>
        <fullName evidence="1">Uncharacterized protein</fullName>
    </submittedName>
</protein>
<sequence>MLRGVLDVFWYVKLLYFDIKRNIYTRIRRTKRRLNPLPHPSLTTPTVQQIIRGPAVQPHWDEFQSPLRRLYIMYHLFVRGDLDTLRAVVKDYFYHPTWLVKDIPDPEDPDAERYAVLSAIPYWLCEAFNRNIEKSLHRDAPPIMDNEMLAEMERRSKLFEEVPEWVKRVPKLEEKLVIQNGEGSEPGERYLCLELGRMGIVAEAPNVLFV</sequence>
<keyword evidence="2" id="KW-1185">Reference proteome</keyword>
<dbReference type="GeneID" id="54573438"/>
<accession>A0A6A6HWR5</accession>
<dbReference type="EMBL" id="ML987208">
    <property type="protein sequence ID" value="KAF2242359.1"/>
    <property type="molecule type" value="Genomic_DNA"/>
</dbReference>
<evidence type="ECO:0000313" key="2">
    <source>
        <dbReference type="Proteomes" id="UP000800094"/>
    </source>
</evidence>
<proteinExistence type="predicted"/>
<dbReference type="OrthoDB" id="5422293at2759"/>